<dbReference type="RefSeq" id="WP_112091830.1">
    <property type="nucleotide sequence ID" value="NZ_PRLD01000018.1"/>
</dbReference>
<organism evidence="1 2">
    <name type="scientific">Faecalibacterium prausnitzii</name>
    <dbReference type="NCBI Taxonomy" id="853"/>
    <lineage>
        <taxon>Bacteria</taxon>
        <taxon>Bacillati</taxon>
        <taxon>Bacillota</taxon>
        <taxon>Clostridia</taxon>
        <taxon>Eubacteriales</taxon>
        <taxon>Oscillospiraceae</taxon>
        <taxon>Faecalibacterium</taxon>
    </lineage>
</organism>
<reference evidence="1 2" key="1">
    <citation type="submission" date="2018-02" db="EMBL/GenBank/DDBJ databases">
        <title>Complete genome sequencing of Faecalibacterium prausnitzii strains isolated from the human gut.</title>
        <authorList>
            <person name="Fitzgerald B.C."/>
            <person name="Shkoporov A.N."/>
            <person name="Ross P.R."/>
            <person name="Hill C."/>
        </authorList>
    </citation>
    <scope>NUCLEOTIDE SEQUENCE [LARGE SCALE GENOMIC DNA]</scope>
    <source>
        <strain evidence="1 2">APC923/51-1</strain>
    </source>
</reference>
<comment type="caution">
    <text evidence="1">The sequence shown here is derived from an EMBL/GenBank/DDBJ whole genome shotgun (WGS) entry which is preliminary data.</text>
</comment>
<dbReference type="EMBL" id="PRLD01000018">
    <property type="protein sequence ID" value="RAW55305.1"/>
    <property type="molecule type" value="Genomic_DNA"/>
</dbReference>
<dbReference type="Proteomes" id="UP000251281">
    <property type="component" value="Unassembled WGS sequence"/>
</dbReference>
<dbReference type="SUPFAM" id="SSF53795">
    <property type="entry name" value="PEP carboxykinase-like"/>
    <property type="match status" value="1"/>
</dbReference>
<evidence type="ECO:0008006" key="3">
    <source>
        <dbReference type="Google" id="ProtNLM"/>
    </source>
</evidence>
<evidence type="ECO:0000313" key="1">
    <source>
        <dbReference type="EMBL" id="RAW55305.1"/>
    </source>
</evidence>
<dbReference type="InterPro" id="IPR027417">
    <property type="entry name" value="P-loop_NTPase"/>
</dbReference>
<accession>A0A329U1M0</accession>
<name>A0A329U1M0_9FIRM</name>
<dbReference type="Gene3D" id="3.40.50.300">
    <property type="entry name" value="P-loop containing nucleotide triphosphate hydrolases"/>
    <property type="match status" value="1"/>
</dbReference>
<sequence length="246" mass="27395">MRVSFRIALAGQVIGVSALYEQTRTFCKNYLTDAPASFEVAVTPADIAFEREKNDREAAVEGHAPGNFSDEYLETLALYRKIVERLLEWDTLLFHGSCISVDSKAYLFTAKSGTGKSTHTQLWKKWFGERAVFINDDKPLLKISAQGVTVYGTPWDGKHHRSTNTSCPLKAVCILTRNTENSIQRIDKKAALPMLCQQSYRPCSPIGAQKTLALVDRLGSSVPLYRLGCNMEPEAAQVAYHGMNNE</sequence>
<evidence type="ECO:0000313" key="2">
    <source>
        <dbReference type="Proteomes" id="UP000251281"/>
    </source>
</evidence>
<protein>
    <recommendedName>
        <fullName evidence="3">SynChlorMet cassette protein ScmC</fullName>
    </recommendedName>
</protein>
<dbReference type="AlphaFoldDB" id="A0A329U1M0"/>
<gene>
    <name evidence="1" type="ORF">C4N24_13435</name>
</gene>
<proteinExistence type="predicted"/>